<feature type="domain" description="Semialdehyde dehydrogenase NAD-binding" evidence="18">
    <location>
        <begin position="3"/>
        <end position="122"/>
    </location>
</feature>
<feature type="binding site" evidence="16">
    <location>
        <position position="351"/>
    </location>
    <ligand>
        <name>NADP(+)</name>
        <dbReference type="ChEBI" id="CHEBI:58349"/>
    </ligand>
</feature>
<comment type="subunit">
    <text evidence="6 16">Homodimer.</text>
</comment>
<evidence type="ECO:0000256" key="2">
    <source>
        <dbReference type="ARBA" id="ARBA00005021"/>
    </source>
</evidence>
<feature type="binding site" evidence="16">
    <location>
        <position position="73"/>
    </location>
    <ligand>
        <name>NADP(+)</name>
        <dbReference type="ChEBI" id="CHEBI:58349"/>
    </ligand>
</feature>
<dbReference type="Gene3D" id="3.30.360.10">
    <property type="entry name" value="Dihydrodipicolinate Reductase, domain 2"/>
    <property type="match status" value="1"/>
</dbReference>
<feature type="binding site" evidence="16">
    <location>
        <position position="162"/>
    </location>
    <ligand>
        <name>substrate</name>
    </ligand>
</feature>
<dbReference type="SMART" id="SM00859">
    <property type="entry name" value="Semialdhyde_dh"/>
    <property type="match status" value="1"/>
</dbReference>
<evidence type="ECO:0000256" key="7">
    <source>
        <dbReference type="ARBA" id="ARBA00013120"/>
    </source>
</evidence>
<evidence type="ECO:0000256" key="4">
    <source>
        <dbReference type="ARBA" id="ARBA00005097"/>
    </source>
</evidence>
<dbReference type="CDD" id="cd02314">
    <property type="entry name" value="VcASADH1_like_N"/>
    <property type="match status" value="1"/>
</dbReference>
<evidence type="ECO:0000256" key="10">
    <source>
        <dbReference type="ARBA" id="ARBA00022857"/>
    </source>
</evidence>
<dbReference type="InterPro" id="IPR012280">
    <property type="entry name" value="Semialdhyde_DH_dimer_dom"/>
</dbReference>
<dbReference type="GO" id="GO:0009089">
    <property type="term" value="P:lysine biosynthetic process via diaminopimelate"/>
    <property type="evidence" value="ECO:0007669"/>
    <property type="project" value="UniProtKB-UniRule"/>
</dbReference>
<evidence type="ECO:0000256" key="9">
    <source>
        <dbReference type="ARBA" id="ARBA00022697"/>
    </source>
</evidence>
<evidence type="ECO:0000256" key="12">
    <source>
        <dbReference type="ARBA" id="ARBA00023002"/>
    </source>
</evidence>
<comment type="pathway">
    <text evidence="3 16">Amino-acid biosynthesis; L-lysine biosynthesis via DAP pathway; (S)-tetrahydrodipicolinate from L-aspartate: step 2/4.</text>
</comment>
<dbReference type="InterPro" id="IPR036291">
    <property type="entry name" value="NAD(P)-bd_dom_sf"/>
</dbReference>
<dbReference type="UniPathway" id="UPA00050">
    <property type="reaction ID" value="UER00463"/>
</dbReference>
<evidence type="ECO:0000256" key="14">
    <source>
        <dbReference type="ARBA" id="ARBA00023167"/>
    </source>
</evidence>
<evidence type="ECO:0000259" key="18">
    <source>
        <dbReference type="SMART" id="SM00859"/>
    </source>
</evidence>
<keyword evidence="13 16" id="KW-0457">Lysine biosynthesis</keyword>
<dbReference type="SUPFAM" id="SSF55347">
    <property type="entry name" value="Glyceraldehyde-3-phosphate dehydrogenase-like, C-terminal domain"/>
    <property type="match status" value="1"/>
</dbReference>
<dbReference type="GO" id="GO:0046983">
    <property type="term" value="F:protein dimerization activity"/>
    <property type="evidence" value="ECO:0007669"/>
    <property type="project" value="InterPro"/>
</dbReference>
<dbReference type="InterPro" id="IPR000319">
    <property type="entry name" value="Asp-semialdehyde_DH_CS"/>
</dbReference>
<evidence type="ECO:0000256" key="8">
    <source>
        <dbReference type="ARBA" id="ARBA00022605"/>
    </source>
</evidence>
<dbReference type="UniPathway" id="UPA00051">
    <property type="reaction ID" value="UER00464"/>
</dbReference>
<evidence type="ECO:0000256" key="3">
    <source>
        <dbReference type="ARBA" id="ARBA00005076"/>
    </source>
</evidence>
<dbReference type="GO" id="GO:0009097">
    <property type="term" value="P:isoleucine biosynthetic process"/>
    <property type="evidence" value="ECO:0007669"/>
    <property type="project" value="InterPro"/>
</dbReference>
<dbReference type="Pfam" id="PF02774">
    <property type="entry name" value="Semialdhyde_dhC"/>
    <property type="match status" value="1"/>
</dbReference>
<dbReference type="KEGG" id="sniv:SFSGTM_25040"/>
<dbReference type="PIRSF" id="PIRSF000148">
    <property type="entry name" value="ASA_dh"/>
    <property type="match status" value="1"/>
</dbReference>
<keyword evidence="12 16" id="KW-0560">Oxidoreductase</keyword>
<feature type="active site" description="Acyl-thioester intermediate" evidence="16 17">
    <location>
        <position position="135"/>
    </location>
</feature>
<feature type="binding site" evidence="16">
    <location>
        <begin position="165"/>
        <end position="166"/>
    </location>
    <ligand>
        <name>NADP(+)</name>
        <dbReference type="ChEBI" id="CHEBI:58349"/>
    </ligand>
</feature>
<dbReference type="PROSITE" id="PS01103">
    <property type="entry name" value="ASD"/>
    <property type="match status" value="1"/>
</dbReference>
<feature type="binding site" evidence="16">
    <location>
        <position position="241"/>
    </location>
    <ligand>
        <name>substrate</name>
    </ligand>
</feature>
<protein>
    <recommendedName>
        <fullName evidence="7 16">Aspartate-semialdehyde dehydrogenase</fullName>
        <shortName evidence="16">ASA dehydrogenase</shortName>
        <shortName evidence="16">ASADH</shortName>
        <ecNumber evidence="7 16">1.2.1.11</ecNumber>
    </recommendedName>
    <alternativeName>
        <fullName evidence="16">Aspartate-beta-semialdehyde dehydrogenase</fullName>
    </alternativeName>
</protein>
<dbReference type="GO" id="GO:0051287">
    <property type="term" value="F:NAD binding"/>
    <property type="evidence" value="ECO:0007669"/>
    <property type="project" value="InterPro"/>
</dbReference>
<feature type="binding site" evidence="16">
    <location>
        <begin position="10"/>
        <end position="13"/>
    </location>
    <ligand>
        <name>NADP(+)</name>
        <dbReference type="ChEBI" id="CHEBI:58349"/>
    </ligand>
</feature>
<name>A0A809RJN2_9PROT</name>
<dbReference type="NCBIfam" id="TIGR01745">
    <property type="entry name" value="asd_gamma"/>
    <property type="match status" value="1"/>
</dbReference>
<dbReference type="InterPro" id="IPR011534">
    <property type="entry name" value="Asp_ADH_gamma-type"/>
</dbReference>
<feature type="binding site" evidence="16">
    <location>
        <position position="268"/>
    </location>
    <ligand>
        <name>substrate</name>
    </ligand>
</feature>
<dbReference type="GO" id="GO:0004073">
    <property type="term" value="F:aspartate-semialdehyde dehydrogenase activity"/>
    <property type="evidence" value="ECO:0007669"/>
    <property type="project" value="UniProtKB-UniRule"/>
</dbReference>
<comment type="pathway">
    <text evidence="2 16">Amino-acid biosynthesis; L-methionine biosynthesis via de novo pathway; L-homoserine from L-aspartate: step 2/3.</text>
</comment>
<proteinExistence type="inferred from homology"/>
<dbReference type="CDD" id="cd23938">
    <property type="entry name" value="ASADH_C_bac_like"/>
    <property type="match status" value="1"/>
</dbReference>
<keyword evidence="11 16" id="KW-0220">Diaminopimelate biosynthesis</keyword>
<dbReference type="GO" id="GO:0071266">
    <property type="term" value="P:'de novo' L-methionine biosynthetic process"/>
    <property type="evidence" value="ECO:0007669"/>
    <property type="project" value="UniProtKB-UniRule"/>
</dbReference>
<dbReference type="EMBL" id="AP021881">
    <property type="protein sequence ID" value="BBP01796.1"/>
    <property type="molecule type" value="Genomic_DNA"/>
</dbReference>
<dbReference type="HAMAP" id="MF_02121">
    <property type="entry name" value="ASADH"/>
    <property type="match status" value="1"/>
</dbReference>
<dbReference type="PANTHER" id="PTHR46278:SF4">
    <property type="entry name" value="ASPARTATE-SEMIALDEHYDE DEHYDROGENASE"/>
    <property type="match status" value="1"/>
</dbReference>
<evidence type="ECO:0000256" key="15">
    <source>
        <dbReference type="ARBA" id="ARBA00047891"/>
    </source>
</evidence>
<sequence>MMRVGLVGWRGMVGSVLMQRMREERDFDVIDPVFFTTSQVGGKGPEIGRDIPALKDARNIDELKAMDAIISTQGGDYTTEVFGQLRAAGWKGYWIDAASTLRMESDSVIILDPVNQHVIKDALANGGKDFIGGNCTVSLMLMALGGLFRENMVDWISAMTYQAASGAGAQNMRELLNQMGETHRTVSGLLDDPASAILDIDREVAGVLRDDAFPKSNFGVPLAGSLIPWIDKDLGNGQSKEEWKARAETNKILGLHGDQINIDGLCVRIGAMRCHSQALTVKLNQDVPMDEIESIIAGHNAWVKVVPNQKEISMTDLTPVAVTGTLAVPVGRMRKMYMGGEYLSAFTVGDQLLWGAAEPLRRMLRILVEAQ</sequence>
<accession>A0A809RJN2</accession>
<dbReference type="RefSeq" id="WP_162085521.1">
    <property type="nucleotide sequence ID" value="NZ_AP021881.1"/>
</dbReference>
<dbReference type="Pfam" id="PF01118">
    <property type="entry name" value="Semialdhyde_dh"/>
    <property type="match status" value="1"/>
</dbReference>
<dbReference type="GO" id="GO:0050661">
    <property type="term" value="F:NADP binding"/>
    <property type="evidence" value="ECO:0007669"/>
    <property type="project" value="UniProtKB-UniRule"/>
</dbReference>
<comment type="similarity">
    <text evidence="5 16">Belongs to the aspartate-semialdehyde dehydrogenase family.</text>
</comment>
<comment type="caution">
    <text evidence="16">Lacks conserved residue(s) required for the propagation of feature annotation.</text>
</comment>
<dbReference type="InterPro" id="IPR012080">
    <property type="entry name" value="Asp_semialdehyde_DH"/>
</dbReference>
<evidence type="ECO:0000256" key="6">
    <source>
        <dbReference type="ARBA" id="ARBA00011738"/>
    </source>
</evidence>
<keyword evidence="10 16" id="KW-0521">NADP</keyword>
<dbReference type="NCBIfam" id="NF005144">
    <property type="entry name" value="PRK06598.1"/>
    <property type="match status" value="1"/>
</dbReference>
<comment type="catalytic activity">
    <reaction evidence="15 16">
        <text>L-aspartate 4-semialdehyde + phosphate + NADP(+) = 4-phospho-L-aspartate + NADPH + H(+)</text>
        <dbReference type="Rhea" id="RHEA:24284"/>
        <dbReference type="ChEBI" id="CHEBI:15378"/>
        <dbReference type="ChEBI" id="CHEBI:43474"/>
        <dbReference type="ChEBI" id="CHEBI:57535"/>
        <dbReference type="ChEBI" id="CHEBI:57783"/>
        <dbReference type="ChEBI" id="CHEBI:58349"/>
        <dbReference type="ChEBI" id="CHEBI:537519"/>
        <dbReference type="EC" id="1.2.1.11"/>
    </reaction>
</comment>
<keyword evidence="14 16" id="KW-0486">Methionine biosynthesis</keyword>
<dbReference type="GO" id="GO:0009088">
    <property type="term" value="P:threonine biosynthetic process"/>
    <property type="evidence" value="ECO:0007669"/>
    <property type="project" value="UniProtKB-UniRule"/>
</dbReference>
<reference evidence="20" key="1">
    <citation type="submission" date="2019-11" db="EMBL/GenBank/DDBJ databases">
        <title>Isolation and characterization of a novel species in the genus Sulfuriferula.</title>
        <authorList>
            <person name="Mochizuki J."/>
            <person name="Kojima H."/>
            <person name="Fukui M."/>
        </authorList>
    </citation>
    <scope>NUCLEOTIDE SEQUENCE [LARGE SCALE GENOMIC DNA]</scope>
    <source>
        <strain evidence="20">SGTM</strain>
    </source>
</reference>
<evidence type="ECO:0000256" key="1">
    <source>
        <dbReference type="ARBA" id="ARBA00002492"/>
    </source>
</evidence>
<feature type="active site" description="Proton acceptor" evidence="16 17">
    <location>
        <position position="275"/>
    </location>
</feature>
<evidence type="ECO:0000313" key="20">
    <source>
        <dbReference type="Proteomes" id="UP000463939"/>
    </source>
</evidence>
<dbReference type="GO" id="GO:0019877">
    <property type="term" value="P:diaminopimelate biosynthetic process"/>
    <property type="evidence" value="ECO:0007669"/>
    <property type="project" value="UniProtKB-UniRule"/>
</dbReference>
<dbReference type="EC" id="1.2.1.11" evidence="7 16"/>
<keyword evidence="9 16" id="KW-0791">Threonine biosynthesis</keyword>
<dbReference type="InterPro" id="IPR000534">
    <property type="entry name" value="Semialdehyde_DH_NAD-bd"/>
</dbReference>
<gene>
    <name evidence="16 19" type="primary">asd</name>
    <name evidence="19" type="ORF">SFSGTM_25040</name>
</gene>
<keyword evidence="20" id="KW-1185">Reference proteome</keyword>
<dbReference type="PANTHER" id="PTHR46278">
    <property type="entry name" value="DEHYDROGENASE, PUTATIVE-RELATED"/>
    <property type="match status" value="1"/>
</dbReference>
<feature type="binding site" evidence="16">
    <location>
        <position position="102"/>
    </location>
    <ligand>
        <name>phosphate</name>
        <dbReference type="ChEBI" id="CHEBI:43474"/>
    </ligand>
</feature>
<keyword evidence="8 16" id="KW-0028">Amino-acid biosynthesis</keyword>
<dbReference type="AlphaFoldDB" id="A0A809RJN2"/>
<evidence type="ECO:0000256" key="5">
    <source>
        <dbReference type="ARBA" id="ARBA00010584"/>
    </source>
</evidence>
<dbReference type="Gene3D" id="3.40.50.720">
    <property type="entry name" value="NAD(P)-binding Rossmann-like Domain"/>
    <property type="match status" value="1"/>
</dbReference>
<dbReference type="UniPathway" id="UPA00034">
    <property type="reaction ID" value="UER00016"/>
</dbReference>
<dbReference type="Proteomes" id="UP000463939">
    <property type="component" value="Chromosome"/>
</dbReference>
<evidence type="ECO:0000256" key="11">
    <source>
        <dbReference type="ARBA" id="ARBA00022915"/>
    </source>
</evidence>
<evidence type="ECO:0000256" key="16">
    <source>
        <dbReference type="HAMAP-Rule" id="MF_02121"/>
    </source>
</evidence>
<evidence type="ECO:0000256" key="13">
    <source>
        <dbReference type="ARBA" id="ARBA00023154"/>
    </source>
</evidence>
<evidence type="ECO:0000256" key="17">
    <source>
        <dbReference type="PIRSR" id="PIRSR000148-1"/>
    </source>
</evidence>
<comment type="function">
    <text evidence="1 16">Catalyzes the NADPH-dependent formation of L-aspartate-semialdehyde (L-ASA) by the reductive dephosphorylation of L-aspartyl-4-phosphate.</text>
</comment>
<dbReference type="SUPFAM" id="SSF51735">
    <property type="entry name" value="NAD(P)-binding Rossmann-fold domains"/>
    <property type="match status" value="1"/>
</dbReference>
<feature type="binding site" evidence="16">
    <location>
        <position position="244"/>
    </location>
    <ligand>
        <name>phosphate</name>
        <dbReference type="ChEBI" id="CHEBI:43474"/>
    </ligand>
</feature>
<organism evidence="19 20">
    <name type="scientific">Sulfuriferula nivalis</name>
    <dbReference type="NCBI Taxonomy" id="2675298"/>
    <lineage>
        <taxon>Bacteria</taxon>
        <taxon>Pseudomonadati</taxon>
        <taxon>Pseudomonadota</taxon>
        <taxon>Betaproteobacteria</taxon>
        <taxon>Nitrosomonadales</taxon>
        <taxon>Sulfuricellaceae</taxon>
        <taxon>Sulfuriferula</taxon>
    </lineage>
</organism>
<comment type="pathway">
    <text evidence="4 16">Amino-acid biosynthesis; L-threonine biosynthesis; L-threonine from L-aspartate: step 2/5.</text>
</comment>
<evidence type="ECO:0000313" key="19">
    <source>
        <dbReference type="EMBL" id="BBP01796.1"/>
    </source>
</evidence>